<gene>
    <name evidence="2" type="ORF">LQ327_08935</name>
</gene>
<evidence type="ECO:0000313" key="3">
    <source>
        <dbReference type="Proteomes" id="UP001199469"/>
    </source>
</evidence>
<feature type="region of interest" description="Disordered" evidence="1">
    <location>
        <begin position="1"/>
        <end position="37"/>
    </location>
</feature>
<evidence type="ECO:0000313" key="2">
    <source>
        <dbReference type="EMBL" id="MCD2193506.1"/>
    </source>
</evidence>
<organism evidence="2 3">
    <name type="scientific">Actinomycetospora endophytica</name>
    <dbReference type="NCBI Taxonomy" id="2291215"/>
    <lineage>
        <taxon>Bacteria</taxon>
        <taxon>Bacillati</taxon>
        <taxon>Actinomycetota</taxon>
        <taxon>Actinomycetes</taxon>
        <taxon>Pseudonocardiales</taxon>
        <taxon>Pseudonocardiaceae</taxon>
        <taxon>Actinomycetospora</taxon>
    </lineage>
</organism>
<dbReference type="RefSeq" id="WP_230731721.1">
    <property type="nucleotide sequence ID" value="NZ_JAJNDB010000001.1"/>
</dbReference>
<feature type="compositionally biased region" description="Polar residues" evidence="1">
    <location>
        <begin position="27"/>
        <end position="37"/>
    </location>
</feature>
<reference evidence="2 3" key="1">
    <citation type="submission" date="2021-11" db="EMBL/GenBank/DDBJ databases">
        <title>Draft genome sequence of Actinomycetospora sp. SF1 isolated from the rhizosphere soil.</title>
        <authorList>
            <person name="Duangmal K."/>
            <person name="Chantavorakit T."/>
        </authorList>
    </citation>
    <scope>NUCLEOTIDE SEQUENCE [LARGE SCALE GENOMIC DNA]</scope>
    <source>
        <strain evidence="2 3">TBRC 5722</strain>
    </source>
</reference>
<dbReference type="EMBL" id="JAJNDB010000001">
    <property type="protein sequence ID" value="MCD2193506.1"/>
    <property type="molecule type" value="Genomic_DNA"/>
</dbReference>
<comment type="caution">
    <text evidence="2">The sequence shown here is derived from an EMBL/GenBank/DDBJ whole genome shotgun (WGS) entry which is preliminary data.</text>
</comment>
<name>A0ABS8P5J2_9PSEU</name>
<sequence>MTQPQDVTVGDGSNAHADPVTVEPSAPETSTDVPTSATGQQIAADAGFTSIEQYVASVLENAPQDDNQPTITIPEHLVSLAEWLADPAFNTAFVVGQTTFYSCTFCGGVTASKDGHIASHKNASG</sequence>
<evidence type="ECO:0008006" key="4">
    <source>
        <dbReference type="Google" id="ProtNLM"/>
    </source>
</evidence>
<keyword evidence="3" id="KW-1185">Reference proteome</keyword>
<proteinExistence type="predicted"/>
<protein>
    <recommendedName>
        <fullName evidence="4">C2H2-type domain-containing protein</fullName>
    </recommendedName>
</protein>
<dbReference type="Proteomes" id="UP001199469">
    <property type="component" value="Unassembled WGS sequence"/>
</dbReference>
<accession>A0ABS8P5J2</accession>
<evidence type="ECO:0000256" key="1">
    <source>
        <dbReference type="SAM" id="MobiDB-lite"/>
    </source>
</evidence>